<keyword evidence="4" id="KW-0560">Oxidoreductase</keyword>
<evidence type="ECO:0000259" key="6">
    <source>
        <dbReference type="Pfam" id="PF04116"/>
    </source>
</evidence>
<evidence type="ECO:0000256" key="1">
    <source>
        <dbReference type="ARBA" id="ARBA00004127"/>
    </source>
</evidence>
<dbReference type="GO" id="GO:0005783">
    <property type="term" value="C:endoplasmic reticulum"/>
    <property type="evidence" value="ECO:0007669"/>
    <property type="project" value="TreeGrafter"/>
</dbReference>
<evidence type="ECO:0000256" key="5">
    <source>
        <dbReference type="ARBA" id="ARBA00023136"/>
    </source>
</evidence>
<dbReference type="GO" id="GO:0006643">
    <property type="term" value="P:membrane lipid metabolic process"/>
    <property type="evidence" value="ECO:0007669"/>
    <property type="project" value="TreeGrafter"/>
</dbReference>
<keyword evidence="5" id="KW-0472">Membrane</keyword>
<sequence>MNSSNNSSFNLFSTAECLFSNFSQFFPNTSLASRLYQRLDLTNLRLIFYLTTPWESTFDNINDVPNYNVQVSAWWMMLISLEFIILTITGHSDRFALNDSITSVCAGMLSQCFKFGGRAIAIFGYIWIWENFRIIELPLNIAWIWGICLITQDFVYYLGHRAIHEAGVFWGLHTIHHSSQYFNLSTALRQAAIQAWEIIENKYFLNLFFRTLDWLFMIFYK</sequence>
<name>A0A914NF27_MELIC</name>
<dbReference type="InterPro" id="IPR006694">
    <property type="entry name" value="Fatty_acid_hydroxylase"/>
</dbReference>
<dbReference type="GO" id="GO:0005506">
    <property type="term" value="F:iron ion binding"/>
    <property type="evidence" value="ECO:0007669"/>
    <property type="project" value="InterPro"/>
</dbReference>
<dbReference type="PANTHER" id="PTHR21624">
    <property type="entry name" value="STEROL DESATURASE-RELATED PROTEIN"/>
    <property type="match status" value="1"/>
</dbReference>
<dbReference type="InterPro" id="IPR051689">
    <property type="entry name" value="Sterol_desaturase/TMEM195"/>
</dbReference>
<evidence type="ECO:0000256" key="3">
    <source>
        <dbReference type="ARBA" id="ARBA00022989"/>
    </source>
</evidence>
<dbReference type="Proteomes" id="UP000887563">
    <property type="component" value="Unplaced"/>
</dbReference>
<dbReference type="Pfam" id="PF04116">
    <property type="entry name" value="FA_hydroxylase"/>
    <property type="match status" value="1"/>
</dbReference>
<keyword evidence="7" id="KW-1185">Reference proteome</keyword>
<reference evidence="8" key="1">
    <citation type="submission" date="2022-11" db="UniProtKB">
        <authorList>
            <consortium name="WormBaseParasite"/>
        </authorList>
    </citation>
    <scope>IDENTIFICATION</scope>
</reference>
<dbReference type="GO" id="GO:0016020">
    <property type="term" value="C:membrane"/>
    <property type="evidence" value="ECO:0007669"/>
    <property type="project" value="GOC"/>
</dbReference>
<accession>A0A914NF27</accession>
<dbReference type="GO" id="GO:0008610">
    <property type="term" value="P:lipid biosynthetic process"/>
    <property type="evidence" value="ECO:0007669"/>
    <property type="project" value="InterPro"/>
</dbReference>
<evidence type="ECO:0000256" key="2">
    <source>
        <dbReference type="ARBA" id="ARBA00022692"/>
    </source>
</evidence>
<organism evidence="7 8">
    <name type="scientific">Meloidogyne incognita</name>
    <name type="common">Southern root-knot nematode worm</name>
    <name type="synonym">Oxyuris incognita</name>
    <dbReference type="NCBI Taxonomy" id="6306"/>
    <lineage>
        <taxon>Eukaryota</taxon>
        <taxon>Metazoa</taxon>
        <taxon>Ecdysozoa</taxon>
        <taxon>Nematoda</taxon>
        <taxon>Chromadorea</taxon>
        <taxon>Rhabditida</taxon>
        <taxon>Tylenchina</taxon>
        <taxon>Tylenchomorpha</taxon>
        <taxon>Tylenchoidea</taxon>
        <taxon>Meloidogynidae</taxon>
        <taxon>Meloidogyninae</taxon>
        <taxon>Meloidogyne</taxon>
        <taxon>Meloidogyne incognita group</taxon>
    </lineage>
</organism>
<evidence type="ECO:0000313" key="7">
    <source>
        <dbReference type="Proteomes" id="UP000887563"/>
    </source>
</evidence>
<keyword evidence="2" id="KW-0812">Transmembrane</keyword>
<dbReference type="WBParaSite" id="Minc3s05907g39007">
    <property type="protein sequence ID" value="Minc3s05907g39007"/>
    <property type="gene ID" value="Minc3s05907g39007"/>
</dbReference>
<dbReference type="AlphaFoldDB" id="A0A914NF27"/>
<evidence type="ECO:0000313" key="8">
    <source>
        <dbReference type="WBParaSite" id="Minc3s05907g39007"/>
    </source>
</evidence>
<dbReference type="GO" id="GO:0050479">
    <property type="term" value="F:glyceryl-ether monooxygenase activity"/>
    <property type="evidence" value="ECO:0007669"/>
    <property type="project" value="TreeGrafter"/>
</dbReference>
<keyword evidence="3" id="KW-1133">Transmembrane helix</keyword>
<dbReference type="PANTHER" id="PTHR21624:SF4">
    <property type="entry name" value="ALKYLGLYCEROL MONOOXYGENASE"/>
    <property type="match status" value="1"/>
</dbReference>
<feature type="domain" description="Fatty acid hydroxylase" evidence="6">
    <location>
        <begin position="147"/>
        <end position="210"/>
    </location>
</feature>
<protein>
    <submittedName>
        <fullName evidence="8">Fatty acid hydroxylase domain-containing protein</fullName>
    </submittedName>
</protein>
<evidence type="ECO:0000256" key="4">
    <source>
        <dbReference type="ARBA" id="ARBA00023002"/>
    </source>
</evidence>
<proteinExistence type="predicted"/>
<comment type="subcellular location">
    <subcellularLocation>
        <location evidence="1">Endomembrane system</location>
        <topology evidence="1">Multi-pass membrane protein</topology>
    </subcellularLocation>
</comment>